<dbReference type="InterPro" id="IPR053044">
    <property type="entry name" value="Metallo-hydrolase/TatD-type"/>
</dbReference>
<name>A0A9P0VXI4_9ASCO</name>
<dbReference type="Proteomes" id="UP000837801">
    <property type="component" value="Unassembled WGS sequence"/>
</dbReference>
<dbReference type="OrthoDB" id="413993at2759"/>
<dbReference type="Gene3D" id="3.20.20.140">
    <property type="entry name" value="Metal-dependent hydrolases"/>
    <property type="match status" value="1"/>
</dbReference>
<dbReference type="Pfam" id="PF01026">
    <property type="entry name" value="TatD_DNase"/>
    <property type="match status" value="1"/>
</dbReference>
<evidence type="ECO:0000313" key="1">
    <source>
        <dbReference type="EMBL" id="CAH2352538.1"/>
    </source>
</evidence>
<dbReference type="EMBL" id="CAKXYY010000007">
    <property type="protein sequence ID" value="CAH2352538.1"/>
    <property type="molecule type" value="Genomic_DNA"/>
</dbReference>
<organism evidence="1 2">
    <name type="scientific">[Candida] railenensis</name>
    <dbReference type="NCBI Taxonomy" id="45579"/>
    <lineage>
        <taxon>Eukaryota</taxon>
        <taxon>Fungi</taxon>
        <taxon>Dikarya</taxon>
        <taxon>Ascomycota</taxon>
        <taxon>Saccharomycotina</taxon>
        <taxon>Pichiomycetes</taxon>
        <taxon>Debaryomycetaceae</taxon>
        <taxon>Kurtzmaniella</taxon>
    </lineage>
</organism>
<comment type="caution">
    <text evidence="1">The sequence shown here is derived from an EMBL/GenBank/DDBJ whole genome shotgun (WGS) entry which is preliminary data.</text>
</comment>
<gene>
    <name evidence="1" type="ORF">CLIB1423_07S01816</name>
</gene>
<evidence type="ECO:0000313" key="2">
    <source>
        <dbReference type="Proteomes" id="UP000837801"/>
    </source>
</evidence>
<dbReference type="AlphaFoldDB" id="A0A9P0VXI4"/>
<dbReference type="SUPFAM" id="SSF51556">
    <property type="entry name" value="Metallo-dependent hydrolases"/>
    <property type="match status" value="1"/>
</dbReference>
<dbReference type="GO" id="GO:0016788">
    <property type="term" value="F:hydrolase activity, acting on ester bonds"/>
    <property type="evidence" value="ECO:0007669"/>
    <property type="project" value="InterPro"/>
</dbReference>
<dbReference type="InterPro" id="IPR032466">
    <property type="entry name" value="Metal_Hydrolase"/>
</dbReference>
<dbReference type="PANTHER" id="PTHR47345">
    <property type="entry name" value="CUT9-INTERACTING PROTEIN SCN1"/>
    <property type="match status" value="1"/>
</dbReference>
<dbReference type="InterPro" id="IPR001130">
    <property type="entry name" value="TatD-like"/>
</dbReference>
<proteinExistence type="predicted"/>
<reference evidence="1" key="1">
    <citation type="submission" date="2022-03" db="EMBL/GenBank/DDBJ databases">
        <authorList>
            <person name="Legras J.-L."/>
            <person name="Devillers H."/>
            <person name="Grondin C."/>
        </authorList>
    </citation>
    <scope>NUCLEOTIDE SEQUENCE</scope>
    <source>
        <strain evidence="1">CLIB 1423</strain>
    </source>
</reference>
<sequence>MSLEGLTDSHCHLDTSCTLERGLEVSEMLSRAADEGPRSHALRHFAVMSTNHLDVDIIDAMSKRVQSSGVVFPFFGVHPWYSHLFASVEPGVEESTESYKVRHYRTVLYPAPTQELIDALPAPVLWRDHLKKLRSLLAEYGGGSGASARGCVGVGVGEIGLDKPFRIPVNGFYGNVEQPIAEDIPNKLSPCRVKLDHQVELLAGQLELAQEFSLPVSLHCVKAHGVLFEVCHRFALKSTVLHSYSGSLDQAKLWLKSGSAEQQVFFSLSNWINGAEEKAEAFTQLVRSLSDSNVLIETDIGIDRRLSECYVHLEGIFTKICEARDWNEERARNVLRENWDRCIRAT</sequence>
<dbReference type="PANTHER" id="PTHR47345:SF1">
    <property type="entry name" value="CUT9-INTERACTING PROTEIN SCN1"/>
    <property type="match status" value="1"/>
</dbReference>
<keyword evidence="2" id="KW-1185">Reference proteome</keyword>
<protein>
    <submittedName>
        <fullName evidence="1">Uncharacterized deoxyribonuclease</fullName>
    </submittedName>
</protein>
<accession>A0A9P0VXI4</accession>